<keyword evidence="1 4" id="KW-0479">Metal-binding</keyword>
<organism evidence="7 8">
    <name type="scientific">Coccomyxa viridis</name>
    <dbReference type="NCBI Taxonomy" id="1274662"/>
    <lineage>
        <taxon>Eukaryota</taxon>
        <taxon>Viridiplantae</taxon>
        <taxon>Chlorophyta</taxon>
        <taxon>core chlorophytes</taxon>
        <taxon>Trebouxiophyceae</taxon>
        <taxon>Trebouxiophyceae incertae sedis</taxon>
        <taxon>Coccomyxaceae</taxon>
        <taxon>Coccomyxa</taxon>
    </lineage>
</organism>
<feature type="region of interest" description="Disordered" evidence="5">
    <location>
        <begin position="152"/>
        <end position="174"/>
    </location>
</feature>
<dbReference type="Proteomes" id="UP001497392">
    <property type="component" value="Unassembled WGS sequence"/>
</dbReference>
<keyword evidence="2 4" id="KW-0863">Zinc-finger</keyword>
<sequence length="333" mass="35893">MSGSSPEKVLTGVVVNKRKLSKKLVFFDLESAGGDITELCIKAGPIFTEAQVKGIRDDVKVGDTVTSRGYADPGEPKIILLSSIAVTTRWTDEHPGEHFVPRCAFKALQHSDSKASQVCKFHINGGCQKGDDCPHLHVDLAAAPRVRQSWVAERKQARRQAAAEKGDPHSGSAAKKSARAAVLAQWLVDTYGVAYLSSGTGVVDVAGGRGSLSFALRVQHGVTCTVIDPRPPKPTKEQLRFLQRSSGSDACPIDLSGQPRQGRGRADGRGDLPEHIQAAFDEDFWSGAHAQRLHAASLVVGLHPDQATDSIVDFAIKDPQVKIQSRRMLKGRQ</sequence>
<evidence type="ECO:0000313" key="8">
    <source>
        <dbReference type="Proteomes" id="UP001497392"/>
    </source>
</evidence>
<accession>A0ABP1G7B4</accession>
<evidence type="ECO:0000256" key="5">
    <source>
        <dbReference type="SAM" id="MobiDB-lite"/>
    </source>
</evidence>
<feature type="region of interest" description="Disordered" evidence="5">
    <location>
        <begin position="245"/>
        <end position="268"/>
    </location>
</feature>
<protein>
    <submittedName>
        <fullName evidence="7">G11161 protein</fullName>
    </submittedName>
</protein>
<gene>
    <name evidence="7" type="primary">g11161</name>
    <name evidence="7" type="ORF">VP750_LOCUS9997</name>
</gene>
<evidence type="ECO:0000256" key="3">
    <source>
        <dbReference type="ARBA" id="ARBA00022833"/>
    </source>
</evidence>
<keyword evidence="8" id="KW-1185">Reference proteome</keyword>
<dbReference type="EMBL" id="CAXHTA020000018">
    <property type="protein sequence ID" value="CAL5228091.1"/>
    <property type="molecule type" value="Genomic_DNA"/>
</dbReference>
<evidence type="ECO:0000259" key="6">
    <source>
        <dbReference type="PROSITE" id="PS50103"/>
    </source>
</evidence>
<dbReference type="PANTHER" id="PTHR36971">
    <property type="entry name" value="UNNAMED PRODUCT"/>
    <property type="match status" value="1"/>
</dbReference>
<keyword evidence="3 4" id="KW-0862">Zinc</keyword>
<dbReference type="InterPro" id="IPR036855">
    <property type="entry name" value="Znf_CCCH_sf"/>
</dbReference>
<dbReference type="InterPro" id="IPR000571">
    <property type="entry name" value="Znf_CCCH"/>
</dbReference>
<evidence type="ECO:0000256" key="2">
    <source>
        <dbReference type="ARBA" id="ARBA00022771"/>
    </source>
</evidence>
<dbReference type="Gene3D" id="4.10.1000.10">
    <property type="entry name" value="Zinc finger, CCCH-type"/>
    <property type="match status" value="1"/>
</dbReference>
<feature type="domain" description="C3H1-type" evidence="6">
    <location>
        <begin position="113"/>
        <end position="140"/>
    </location>
</feature>
<dbReference type="PANTHER" id="PTHR36971:SF3">
    <property type="entry name" value="C3H1-TYPE DOMAIN-CONTAINING PROTEIN"/>
    <property type="match status" value="1"/>
</dbReference>
<feature type="zinc finger region" description="C3H1-type" evidence="4">
    <location>
        <begin position="113"/>
        <end position="140"/>
    </location>
</feature>
<proteinExistence type="predicted"/>
<dbReference type="SUPFAM" id="SSF90229">
    <property type="entry name" value="CCCH zinc finger"/>
    <property type="match status" value="1"/>
</dbReference>
<evidence type="ECO:0000256" key="4">
    <source>
        <dbReference type="PROSITE-ProRule" id="PRU00723"/>
    </source>
</evidence>
<evidence type="ECO:0000313" key="7">
    <source>
        <dbReference type="EMBL" id="CAL5228091.1"/>
    </source>
</evidence>
<name>A0ABP1G7B4_9CHLO</name>
<comment type="caution">
    <text evidence="7">The sequence shown here is derived from an EMBL/GenBank/DDBJ whole genome shotgun (WGS) entry which is preliminary data.</text>
</comment>
<evidence type="ECO:0000256" key="1">
    <source>
        <dbReference type="ARBA" id="ARBA00022723"/>
    </source>
</evidence>
<dbReference type="PROSITE" id="PS50103">
    <property type="entry name" value="ZF_C3H1"/>
    <property type="match status" value="1"/>
</dbReference>
<reference evidence="7 8" key="1">
    <citation type="submission" date="2024-06" db="EMBL/GenBank/DDBJ databases">
        <authorList>
            <person name="Kraege A."/>
            <person name="Thomma B."/>
        </authorList>
    </citation>
    <scope>NUCLEOTIDE SEQUENCE [LARGE SCALE GENOMIC DNA]</scope>
</reference>